<dbReference type="GO" id="GO:0005829">
    <property type="term" value="C:cytosol"/>
    <property type="evidence" value="ECO:0007669"/>
    <property type="project" value="TreeGrafter"/>
</dbReference>
<dbReference type="InterPro" id="IPR012893">
    <property type="entry name" value="HipA-like_C"/>
</dbReference>
<evidence type="ECO:0000256" key="1">
    <source>
        <dbReference type="ARBA" id="ARBA00022679"/>
    </source>
</evidence>
<dbReference type="PROSITE" id="PS50943">
    <property type="entry name" value="HTH_CROC1"/>
    <property type="match status" value="1"/>
</dbReference>
<accession>A0A9D5DDU2</accession>
<organism evidence="4">
    <name type="scientific">Cryptosporidium canis</name>
    <dbReference type="NCBI Taxonomy" id="195482"/>
    <lineage>
        <taxon>Eukaryota</taxon>
        <taxon>Sar</taxon>
        <taxon>Alveolata</taxon>
        <taxon>Apicomplexa</taxon>
        <taxon>Conoidasida</taxon>
        <taxon>Coccidia</taxon>
        <taxon>Eucoccidiorida</taxon>
        <taxon>Eimeriorina</taxon>
        <taxon>Cryptosporidiidae</taxon>
        <taxon>Cryptosporidium</taxon>
    </lineage>
</organism>
<comment type="caution">
    <text evidence="4">The sequence shown here is derived from an EMBL/GenBank/DDBJ whole genome shotgun (WGS) entry which is preliminary data.</text>
</comment>
<dbReference type="Gene3D" id="1.10.260.40">
    <property type="entry name" value="lambda repressor-like DNA-binding domains"/>
    <property type="match status" value="1"/>
</dbReference>
<reference evidence="4" key="1">
    <citation type="submission" date="2022-10" db="EMBL/GenBank/DDBJ databases">
        <title>Adaptive evolution leads to modifications in subtelomeric GC content in a zoonotic Cryptosporidium species.</title>
        <authorList>
            <person name="Li J."/>
            <person name="Feng Y."/>
            <person name="Xiao L."/>
        </authorList>
    </citation>
    <scope>NUCLEOTIDE SEQUENCE</scope>
    <source>
        <strain evidence="4">33844</strain>
    </source>
</reference>
<dbReference type="InterPro" id="IPR052028">
    <property type="entry name" value="HipA_Ser/Thr_kinase"/>
</dbReference>
<dbReference type="PANTHER" id="PTHR37419:SF8">
    <property type="entry name" value="TOXIN YJJJ"/>
    <property type="match status" value="1"/>
</dbReference>
<sequence length="514" mass="58183">MNRIIYVYADWIGLKEPTLLGTLSASHIRGKEIFSFEYNDEWLKTGNTLVLDPNLQLYTGPQYNQDEKPNFGLFLDSSPDRWGRVLMKRREAIIAKKEKRKANTLFETDFLLGVYDEHRMGGLRFKTDPEGDFLSADKTYASPPWASLRDLEYASLQLENDEDYEDDEALKWLNMLLAPGSSLGGARPKASIKDQAGDLWIAKFPSAKDEHNVGAWEMVAFEIASAANLKVSSSTIKNLSGQYHTFLNKRFDRTANGERIHFASAMTLLGYNDGADFHAGVSYLELAEFIIQNGSNVSEDLKELWKRIVLNICIKNTDDHLRNHGFLLTDAGWTLSPMYDVNPFPDGTGLTLNISEDDNSLDLDLAMSVIQYFRIKPAEATSIITDIKTAVSHWQKIAKKIGIPAAEQTRMASAFITEHDTFDELDPIELLHSLMKDHNLKAKDLVNLLQVSKGYVSDILHYKKGLSKDVIRKLSEHFKVAQEAFNRPYKLVVRESSHLRNASVMNTPKQLKRA</sequence>
<feature type="domain" description="HTH cro/C1-type" evidence="3">
    <location>
        <begin position="431"/>
        <end position="485"/>
    </location>
</feature>
<dbReference type="GO" id="GO:0003677">
    <property type="term" value="F:DNA binding"/>
    <property type="evidence" value="ECO:0007669"/>
    <property type="project" value="InterPro"/>
</dbReference>
<dbReference type="Proteomes" id="UP001067231">
    <property type="component" value="Unassembled WGS sequence"/>
</dbReference>
<protein>
    <recommendedName>
        <fullName evidence="3">HTH cro/C1-type domain-containing protein</fullName>
    </recommendedName>
</protein>
<evidence type="ECO:0000256" key="2">
    <source>
        <dbReference type="ARBA" id="ARBA00022777"/>
    </source>
</evidence>
<dbReference type="InterPro" id="IPR001387">
    <property type="entry name" value="Cro/C1-type_HTH"/>
</dbReference>
<gene>
    <name evidence="4" type="ORF">OJ253_3703</name>
</gene>
<keyword evidence="2" id="KW-0418">Kinase</keyword>
<dbReference type="Pfam" id="PF07804">
    <property type="entry name" value="HipA_C"/>
    <property type="match status" value="1"/>
</dbReference>
<evidence type="ECO:0000313" key="4">
    <source>
        <dbReference type="EMBL" id="KAJ1604378.1"/>
    </source>
</evidence>
<proteinExistence type="predicted"/>
<dbReference type="EMBL" id="JAPCXC010000152">
    <property type="protein sequence ID" value="KAJ1604378.1"/>
    <property type="molecule type" value="Genomic_DNA"/>
</dbReference>
<dbReference type="GO" id="GO:0004674">
    <property type="term" value="F:protein serine/threonine kinase activity"/>
    <property type="evidence" value="ECO:0007669"/>
    <property type="project" value="TreeGrafter"/>
</dbReference>
<name>A0A9D5DDU2_9CRYT</name>
<evidence type="ECO:0000259" key="3">
    <source>
        <dbReference type="PROSITE" id="PS50943"/>
    </source>
</evidence>
<keyword evidence="1" id="KW-0808">Transferase</keyword>
<dbReference type="InterPro" id="IPR010982">
    <property type="entry name" value="Lambda_DNA-bd_dom_sf"/>
</dbReference>
<dbReference type="OrthoDB" id="10528906at2759"/>
<dbReference type="AlphaFoldDB" id="A0A9D5DDU2"/>
<dbReference type="PANTHER" id="PTHR37419">
    <property type="entry name" value="SERINE/THREONINE-PROTEIN KINASE TOXIN HIPA"/>
    <property type="match status" value="1"/>
</dbReference>
<dbReference type="SUPFAM" id="SSF47413">
    <property type="entry name" value="lambda repressor-like DNA-binding domains"/>
    <property type="match status" value="1"/>
</dbReference>